<dbReference type="PANTHER" id="PTHR31111:SF138">
    <property type="entry name" value="F-BOX ASSOCIATED DOMAIN-CONTAINING PROTEIN"/>
    <property type="match status" value="1"/>
</dbReference>
<gene>
    <name evidence="3" type="ORF">ISN45_Aa02g000960</name>
</gene>
<dbReference type="InterPro" id="IPR013187">
    <property type="entry name" value="F-box-assoc_dom_typ3"/>
</dbReference>
<evidence type="ECO:0000313" key="4">
    <source>
        <dbReference type="Proteomes" id="UP000694240"/>
    </source>
</evidence>
<keyword evidence="4" id="KW-1185">Reference proteome</keyword>
<dbReference type="Pfam" id="PF00646">
    <property type="entry name" value="F-box"/>
    <property type="match status" value="1"/>
</dbReference>
<reference evidence="3 4" key="1">
    <citation type="submission" date="2020-12" db="EMBL/GenBank/DDBJ databases">
        <title>Concerted genomic and epigenomic changes stabilize Arabidopsis allopolyploids.</title>
        <authorList>
            <person name="Chen Z."/>
        </authorList>
    </citation>
    <scope>NUCLEOTIDE SEQUENCE [LARGE SCALE GENOMIC DNA]</scope>
    <source>
        <strain evidence="3">Allo738</strain>
        <tissue evidence="3">Leaf</tissue>
    </source>
</reference>
<sequence>MEQQEEKRLKVYKRRRGQSSSMSKPYSSFPLDLASEILLKLPAKSIVRSRCISKLWSSITTDPYFIKSFETRSSSKPSLLLFFKRMDKLCVFSFPQHHQNSNERYGNDSSPQPLDIYQMKCPKYFCFSFMESVHGLICFRKLATPIIWNPTMRQFLTLTKPDKTWRSIAAYLGYDPIEGKHKVVCLPGDKIWEDCRVLTLGSGQEQWRSIKTSLDHHPYTDSYGRCINGVLYYKAGIDNLPGQSQAVIMSFDVRSEKFHAITLPVDTIGGLLIAYEGRLALVHNDYVNNGITFWVLEDAEKHKWSDKSFPVPFSHTDPVLKAKFKLSGITDTGEFIYLPSTFLRSFYIKYYDPEGNSFRTVEFKGVADREFRHKSGLGNRRVYALQTFPNHMDNLMSLCNT</sequence>
<evidence type="ECO:0000259" key="2">
    <source>
        <dbReference type="SMART" id="SM00256"/>
    </source>
</evidence>
<dbReference type="Proteomes" id="UP000694240">
    <property type="component" value="Chromosome 7"/>
</dbReference>
<comment type="caution">
    <text evidence="3">The sequence shown here is derived from an EMBL/GenBank/DDBJ whole genome shotgun (WGS) entry which is preliminary data.</text>
</comment>
<dbReference type="InterPro" id="IPR017451">
    <property type="entry name" value="F-box-assoc_interact_dom"/>
</dbReference>
<dbReference type="SMART" id="SM00256">
    <property type="entry name" value="FBOX"/>
    <property type="match status" value="1"/>
</dbReference>
<dbReference type="NCBIfam" id="TIGR01640">
    <property type="entry name" value="F_box_assoc_1"/>
    <property type="match status" value="1"/>
</dbReference>
<protein>
    <submittedName>
        <fullName evidence="3">F-box associated interaction domain</fullName>
    </submittedName>
</protein>
<dbReference type="AlphaFoldDB" id="A0A8T2BFB8"/>
<dbReference type="InterPro" id="IPR001810">
    <property type="entry name" value="F-box_dom"/>
</dbReference>
<feature type="domain" description="F-box" evidence="2">
    <location>
        <begin position="29"/>
        <end position="68"/>
    </location>
</feature>
<evidence type="ECO:0000256" key="1">
    <source>
        <dbReference type="SAM" id="MobiDB-lite"/>
    </source>
</evidence>
<feature type="region of interest" description="Disordered" evidence="1">
    <location>
        <begin position="1"/>
        <end position="25"/>
    </location>
</feature>
<proteinExistence type="predicted"/>
<dbReference type="EMBL" id="JAEFBK010000007">
    <property type="protein sequence ID" value="KAG7584696.1"/>
    <property type="molecule type" value="Genomic_DNA"/>
</dbReference>
<dbReference type="Pfam" id="PF08268">
    <property type="entry name" value="FBA_3"/>
    <property type="match status" value="1"/>
</dbReference>
<evidence type="ECO:0000313" key="3">
    <source>
        <dbReference type="EMBL" id="KAG7584696.1"/>
    </source>
</evidence>
<accession>A0A8T2BFB8</accession>
<dbReference type="PANTHER" id="PTHR31111">
    <property type="entry name" value="BNAA05G37150D PROTEIN-RELATED"/>
    <property type="match status" value="1"/>
</dbReference>
<organism evidence="3 4">
    <name type="scientific">Arabidopsis thaliana x Arabidopsis arenosa</name>
    <dbReference type="NCBI Taxonomy" id="1240361"/>
    <lineage>
        <taxon>Eukaryota</taxon>
        <taxon>Viridiplantae</taxon>
        <taxon>Streptophyta</taxon>
        <taxon>Embryophyta</taxon>
        <taxon>Tracheophyta</taxon>
        <taxon>Spermatophyta</taxon>
        <taxon>Magnoliopsida</taxon>
        <taxon>eudicotyledons</taxon>
        <taxon>Gunneridae</taxon>
        <taxon>Pentapetalae</taxon>
        <taxon>rosids</taxon>
        <taxon>malvids</taxon>
        <taxon>Brassicales</taxon>
        <taxon>Brassicaceae</taxon>
        <taxon>Camelineae</taxon>
        <taxon>Arabidopsis</taxon>
    </lineage>
</organism>
<name>A0A8T2BFB8_9BRAS</name>